<reference evidence="2 3" key="1">
    <citation type="submission" date="2017-06" db="EMBL/GenBank/DDBJ databases">
        <authorList>
            <person name="Kim H.J."/>
            <person name="Triplett B.A."/>
        </authorList>
    </citation>
    <scope>NUCLEOTIDE SEQUENCE [LARGE SCALE GENOMIC DNA]</scope>
    <source>
        <strain evidence="2 3">DS15</strain>
    </source>
</reference>
<keyword evidence="3" id="KW-1185">Reference proteome</keyword>
<gene>
    <name evidence="2" type="ORF">SAMN06295955_101267</name>
</gene>
<feature type="transmembrane region" description="Helical" evidence="1">
    <location>
        <begin position="26"/>
        <end position="49"/>
    </location>
</feature>
<evidence type="ECO:0000313" key="2">
    <source>
        <dbReference type="EMBL" id="SNS31732.1"/>
    </source>
</evidence>
<keyword evidence="1" id="KW-0472">Membrane</keyword>
<dbReference type="Proteomes" id="UP000198339">
    <property type="component" value="Unassembled WGS sequence"/>
</dbReference>
<dbReference type="EMBL" id="FZPA01000001">
    <property type="protein sequence ID" value="SNS31732.1"/>
    <property type="molecule type" value="Genomic_DNA"/>
</dbReference>
<accession>A0A239DIF7</accession>
<dbReference type="RefSeq" id="WP_170935394.1">
    <property type="nucleotide sequence ID" value="NZ_CP076394.1"/>
</dbReference>
<evidence type="ECO:0000313" key="3">
    <source>
        <dbReference type="Proteomes" id="UP000198339"/>
    </source>
</evidence>
<proteinExistence type="predicted"/>
<name>A0A239DIF7_9SPHN</name>
<keyword evidence="1" id="KW-1133">Transmembrane helix</keyword>
<evidence type="ECO:0000256" key="1">
    <source>
        <dbReference type="SAM" id="Phobius"/>
    </source>
</evidence>
<protein>
    <submittedName>
        <fullName evidence="2">Uncharacterized protein</fullName>
    </submittedName>
</protein>
<organism evidence="2 3">
    <name type="scientific">Sphingopyxis indica</name>
    <dbReference type="NCBI Taxonomy" id="436663"/>
    <lineage>
        <taxon>Bacteria</taxon>
        <taxon>Pseudomonadati</taxon>
        <taxon>Pseudomonadota</taxon>
        <taxon>Alphaproteobacteria</taxon>
        <taxon>Sphingomonadales</taxon>
        <taxon>Sphingomonadaceae</taxon>
        <taxon>Sphingopyxis</taxon>
    </lineage>
</organism>
<dbReference type="AlphaFoldDB" id="A0A239DIF7"/>
<sequence length="52" mass="5622">MKVVEDHIEVTDEEASSGIKGQGVRYVLGISIFLAVIVLSAVWIIPALLRQG</sequence>
<keyword evidence="1" id="KW-0812">Transmembrane</keyword>